<sequence>MTRVAFCSLEGEQVEVKPLGGQLQCALNGVWQLPCRHMTFEEDGTVEWPELSRKVRVEADGRRAELQELACFAGIGVKFQEVRSHSTVRVSLCGGGRLQYTCDGAWRPPFQYMEFVDNLVVFPEIHHSAQLPAAEAPQLRQLLQALAVAAGCGMSFAEARGKGCLRMTVAGPGKLQYTVDGKPRPGFSQMYFEGQFVHFPELGTTAKLPKEAKAARVEMQQLACRASLGVDFEEARGHGRVRVTCADDYYLQYTVDGVPRPLFQQMLFDAAILDVPDLGKSVHLPRTEAKELRIKLQDMACRVRLGVRFLGARGERMVRFHLAKQRLQYTVDGALRPPLSHMIFQEDGVVFFPELQKTVKLLAKEAEPCRILLQELAVLAGLGVRFVEGRGKDCIRIHLADEGLIQYTVNGAWRPCFSQVEVNEDGWLELPELGRKARLPHDQVFTVRSELRDLLRAEGTPPAEPAGTDSVKAGPACWLVVEADSVQMTAAEE</sequence>
<dbReference type="Proteomes" id="UP001178507">
    <property type="component" value="Unassembled WGS sequence"/>
</dbReference>
<accession>A0AA36J585</accession>
<keyword evidence="2" id="KW-1185">Reference proteome</keyword>
<proteinExistence type="predicted"/>
<organism evidence="1 2">
    <name type="scientific">Effrenium voratum</name>
    <dbReference type="NCBI Taxonomy" id="2562239"/>
    <lineage>
        <taxon>Eukaryota</taxon>
        <taxon>Sar</taxon>
        <taxon>Alveolata</taxon>
        <taxon>Dinophyceae</taxon>
        <taxon>Suessiales</taxon>
        <taxon>Symbiodiniaceae</taxon>
        <taxon>Effrenium</taxon>
    </lineage>
</organism>
<reference evidence="1" key="1">
    <citation type="submission" date="2023-08" db="EMBL/GenBank/DDBJ databases">
        <authorList>
            <person name="Chen Y."/>
            <person name="Shah S."/>
            <person name="Dougan E. K."/>
            <person name="Thang M."/>
            <person name="Chan C."/>
        </authorList>
    </citation>
    <scope>NUCLEOTIDE SEQUENCE</scope>
</reference>
<gene>
    <name evidence="1" type="ORF">EVOR1521_LOCUS22889</name>
</gene>
<evidence type="ECO:0000313" key="1">
    <source>
        <dbReference type="EMBL" id="CAJ1399342.1"/>
    </source>
</evidence>
<comment type="caution">
    <text evidence="1">The sequence shown here is derived from an EMBL/GenBank/DDBJ whole genome shotgun (WGS) entry which is preliminary data.</text>
</comment>
<dbReference type="EMBL" id="CAUJNA010003331">
    <property type="protein sequence ID" value="CAJ1399342.1"/>
    <property type="molecule type" value="Genomic_DNA"/>
</dbReference>
<protein>
    <submittedName>
        <fullName evidence="1">Uncharacterized protein</fullName>
    </submittedName>
</protein>
<dbReference type="AlphaFoldDB" id="A0AA36J585"/>
<evidence type="ECO:0000313" key="2">
    <source>
        <dbReference type="Proteomes" id="UP001178507"/>
    </source>
</evidence>
<name>A0AA36J585_9DINO</name>